<protein>
    <submittedName>
        <fullName evidence="2">Uncharacterized protein</fullName>
    </submittedName>
</protein>
<feature type="region of interest" description="Disordered" evidence="1">
    <location>
        <begin position="1"/>
        <end position="35"/>
    </location>
</feature>
<dbReference type="AlphaFoldDB" id="A0A553PE99"/>
<evidence type="ECO:0000313" key="2">
    <source>
        <dbReference type="EMBL" id="TRY75994.1"/>
    </source>
</evidence>
<dbReference type="PANTHER" id="PTHR44826:SF16">
    <property type="entry name" value="GP152 PROTEIN"/>
    <property type="match status" value="1"/>
</dbReference>
<sequence length="229" mass="25550">MAREHWEDLDGRDSAQPDCGTDRSAESLGRTLLPHGDRQIPTWSLLATQRKSTGMRDERLHVFPPIHPPIAHFISLSIYPFICPLCLCPIALLPPIIQLNHWSINQSLPINPSVPMSIPCPIINLSISLSIHPSIDLYASCPFAIQSSIYPSANPSIYRSLCPPVHSLSNHQSIHQPIHPSIDLYVRLSIRYPIINLSISQSIHLSISMSPCPFAIHQSIHQPVHPLVH</sequence>
<accession>A0A553PE99</accession>
<keyword evidence="3" id="KW-1185">Reference proteome</keyword>
<dbReference type="Proteomes" id="UP000316079">
    <property type="component" value="Unassembled WGS sequence"/>
</dbReference>
<gene>
    <name evidence="2" type="ORF">DNTS_010897</name>
</gene>
<proteinExistence type="predicted"/>
<feature type="compositionally biased region" description="Basic and acidic residues" evidence="1">
    <location>
        <begin position="1"/>
        <end position="25"/>
    </location>
</feature>
<comment type="caution">
    <text evidence="2">The sequence shown here is derived from an EMBL/GenBank/DDBJ whole genome shotgun (WGS) entry which is preliminary data.</text>
</comment>
<dbReference type="PANTHER" id="PTHR44826">
    <property type="entry name" value="SPORE COAT PROTEIN SP85"/>
    <property type="match status" value="1"/>
</dbReference>
<dbReference type="InterPro" id="IPR051860">
    <property type="entry name" value="Plasmodium_CSP_Invasion"/>
</dbReference>
<reference evidence="2 3" key="1">
    <citation type="journal article" date="2019" name="Sci. Data">
        <title>Hybrid genome assembly and annotation of Danionella translucida.</title>
        <authorList>
            <person name="Kadobianskyi M."/>
            <person name="Schulze L."/>
            <person name="Schuelke M."/>
            <person name="Judkewitz B."/>
        </authorList>
    </citation>
    <scope>NUCLEOTIDE SEQUENCE [LARGE SCALE GENOMIC DNA]</scope>
    <source>
        <strain evidence="2 3">Bolton</strain>
    </source>
</reference>
<evidence type="ECO:0000256" key="1">
    <source>
        <dbReference type="SAM" id="MobiDB-lite"/>
    </source>
</evidence>
<dbReference type="STRING" id="623744.A0A553PE99"/>
<evidence type="ECO:0000313" key="3">
    <source>
        <dbReference type="Proteomes" id="UP000316079"/>
    </source>
</evidence>
<dbReference type="EMBL" id="SRMA01026708">
    <property type="protein sequence ID" value="TRY75994.1"/>
    <property type="molecule type" value="Genomic_DNA"/>
</dbReference>
<name>A0A553PE99_9TELE</name>
<organism evidence="2 3">
    <name type="scientific">Danionella cerebrum</name>
    <dbReference type="NCBI Taxonomy" id="2873325"/>
    <lineage>
        <taxon>Eukaryota</taxon>
        <taxon>Metazoa</taxon>
        <taxon>Chordata</taxon>
        <taxon>Craniata</taxon>
        <taxon>Vertebrata</taxon>
        <taxon>Euteleostomi</taxon>
        <taxon>Actinopterygii</taxon>
        <taxon>Neopterygii</taxon>
        <taxon>Teleostei</taxon>
        <taxon>Ostariophysi</taxon>
        <taxon>Cypriniformes</taxon>
        <taxon>Danionidae</taxon>
        <taxon>Danioninae</taxon>
        <taxon>Danionella</taxon>
    </lineage>
</organism>